<organism evidence="2">
    <name type="scientific">Schizophyllum commune (strain H4-8 / FGSC 9210)</name>
    <name type="common">Split gill fungus</name>
    <dbReference type="NCBI Taxonomy" id="578458"/>
    <lineage>
        <taxon>Eukaryota</taxon>
        <taxon>Fungi</taxon>
        <taxon>Dikarya</taxon>
        <taxon>Basidiomycota</taxon>
        <taxon>Agaricomycotina</taxon>
        <taxon>Agaricomycetes</taxon>
        <taxon>Agaricomycetidae</taxon>
        <taxon>Agaricales</taxon>
        <taxon>Schizophyllaceae</taxon>
        <taxon>Schizophyllum</taxon>
    </lineage>
</organism>
<dbReference type="HOGENOM" id="CLU_023297_0_0_1"/>
<keyword evidence="2" id="KW-1185">Reference proteome</keyword>
<dbReference type="GO" id="GO:0005741">
    <property type="term" value="C:mitochondrial outer membrane"/>
    <property type="evidence" value="ECO:0007669"/>
    <property type="project" value="TreeGrafter"/>
</dbReference>
<evidence type="ECO:0000313" key="1">
    <source>
        <dbReference type="EMBL" id="EFJ02601.1"/>
    </source>
</evidence>
<proteinExistence type="predicted"/>
<dbReference type="RefSeq" id="XP_003037503.1">
    <property type="nucleotide sequence ID" value="XM_003037457.1"/>
</dbReference>
<dbReference type="OrthoDB" id="2154985at2759"/>
<gene>
    <name evidence="1" type="ORF">SCHCODRAFT_255666</name>
</gene>
<evidence type="ECO:0000313" key="2">
    <source>
        <dbReference type="Proteomes" id="UP000007431"/>
    </source>
</evidence>
<dbReference type="GO" id="GO:0005829">
    <property type="term" value="C:cytosol"/>
    <property type="evidence" value="ECO:0007669"/>
    <property type="project" value="TreeGrafter"/>
</dbReference>
<dbReference type="InterPro" id="IPR019412">
    <property type="entry name" value="IML2/TPR_39"/>
</dbReference>
<dbReference type="AlphaFoldDB" id="D8PSG1"/>
<accession>D8PSG1</accession>
<dbReference type="OMA" id="FAGWHRA"/>
<dbReference type="InParanoid" id="D8PSG1"/>
<protein>
    <submittedName>
        <fullName evidence="1">Uncharacterized protein</fullName>
    </submittedName>
</protein>
<dbReference type="SUPFAM" id="SSF48452">
    <property type="entry name" value="TPR-like"/>
    <property type="match status" value="1"/>
</dbReference>
<reference evidence="1 2" key="1">
    <citation type="journal article" date="2010" name="Nat. Biotechnol.">
        <title>Genome sequence of the model mushroom Schizophyllum commune.</title>
        <authorList>
            <person name="Ohm R.A."/>
            <person name="de Jong J.F."/>
            <person name="Lugones L.G."/>
            <person name="Aerts A."/>
            <person name="Kothe E."/>
            <person name="Stajich J.E."/>
            <person name="de Vries R.P."/>
            <person name="Record E."/>
            <person name="Levasseur A."/>
            <person name="Baker S.E."/>
            <person name="Bartholomew K.A."/>
            <person name="Coutinho P.M."/>
            <person name="Erdmann S."/>
            <person name="Fowler T.J."/>
            <person name="Gathman A.C."/>
            <person name="Lombard V."/>
            <person name="Henrissat B."/>
            <person name="Knabe N."/>
            <person name="Kuees U."/>
            <person name="Lilly W.W."/>
            <person name="Lindquist E."/>
            <person name="Lucas S."/>
            <person name="Magnuson J.K."/>
            <person name="Piumi F."/>
            <person name="Raudaskoski M."/>
            <person name="Salamov A."/>
            <person name="Schmutz J."/>
            <person name="Schwarze F.W.M.R."/>
            <person name="vanKuyk P.A."/>
            <person name="Horton J.S."/>
            <person name="Grigoriev I.V."/>
            <person name="Woesten H.A.B."/>
        </authorList>
    </citation>
    <scope>NUCLEOTIDE SEQUENCE [LARGE SCALE GENOMIC DNA]</scope>
    <source>
        <strain evidence="2">H4-8 / FGSC 9210</strain>
    </source>
</reference>
<dbReference type="GeneID" id="9594716"/>
<name>D8PSG1_SCHCM</name>
<dbReference type="eggNOG" id="KOG3783">
    <property type="taxonomic scope" value="Eukaryota"/>
</dbReference>
<dbReference type="Gene3D" id="1.25.40.10">
    <property type="entry name" value="Tetratricopeptide repeat domain"/>
    <property type="match status" value="1"/>
</dbReference>
<dbReference type="PANTHER" id="PTHR31859:SF1">
    <property type="entry name" value="TETRATRICOPEPTIDE REPEAT PROTEIN 39C"/>
    <property type="match status" value="1"/>
</dbReference>
<dbReference type="GO" id="GO:0005634">
    <property type="term" value="C:nucleus"/>
    <property type="evidence" value="ECO:0007669"/>
    <property type="project" value="TreeGrafter"/>
</dbReference>
<dbReference type="Pfam" id="PF10300">
    <property type="entry name" value="Iml2-TPR_39"/>
    <property type="match status" value="1"/>
</dbReference>
<dbReference type="Proteomes" id="UP000007431">
    <property type="component" value="Unassembled WGS sequence"/>
</dbReference>
<dbReference type="InterPro" id="IPR011990">
    <property type="entry name" value="TPR-like_helical_dom_sf"/>
</dbReference>
<dbReference type="EMBL" id="GL377302">
    <property type="protein sequence ID" value="EFJ02601.1"/>
    <property type="molecule type" value="Genomic_DNA"/>
</dbReference>
<sequence>MTATMSSEQALVSATRGFDALFSNELAEARDIFSSEPSAFHQLGFGVCAFLEAALGMEQARMGDAGRSLAAAESGAKKQKGLEWEVLAADAVVLEGLVHALSESYMGYVQCLYSLNSAHSRFAKLFTTVFPNGLDAAPNTIARKPSSVFRWGAQKEEAPAPHTPAVDEMIVAGTAFGYGLFNLVFSLLPKGVQGVVGLFGYKHDRALALRALNYASGRTDTHAVFAGLVLMTYHGVVLLLAGWQADEARLVREYQAIVDRTTQKYPAGALWILNHAKIQRMTGQPDAAIATLEAGLAPGHKHTFQQADALLVFELAWTQLALRRYEDAAASFIRMTELNSWSHATYYFIAAGAHLAAAHEQGVTTAMDRAQELLDAIPGLIEQRKLTGKDLPTEVFIKKKLDFYRNKQRARGGDPARYAEAVGINLAEEMALFWNTHQRIPASVARTHLRIWAALEPKVDLGIDLAETGTSGTTTPVETAFKPAPLTTEDERAVRSLLLGIVLRTLAMHAAKGAEDAEKATSTAILARSRHFLREARGAHVQLNTWIPSVSAFEEAVLELETVEIAEKEGKEASWQPALHAASAHLDAALAASGSSVDLSSRLDSRVAMLRDEIRVKEESLRK</sequence>
<dbReference type="VEuPathDB" id="FungiDB:SCHCODRAFT_02486342"/>
<dbReference type="PANTHER" id="PTHR31859">
    <property type="entry name" value="TETRATRICOPEPTIDE REPEAT PROTEIN 39 FAMILY MEMBER"/>
    <property type="match status" value="1"/>
</dbReference>
<dbReference type="KEGG" id="scm:SCHCO_02486342"/>